<dbReference type="Proteomes" id="UP000376505">
    <property type="component" value="Unassembled WGS sequence"/>
</dbReference>
<evidence type="ECO:0000313" key="7">
    <source>
        <dbReference type="EMBL" id="HAC0013293.1"/>
    </source>
</evidence>
<dbReference type="EMBL" id="AAHZFN010000025">
    <property type="protein sequence ID" value="ECB9474939.1"/>
    <property type="molecule type" value="Genomic_DNA"/>
</dbReference>
<dbReference type="Proteomes" id="UP000844415">
    <property type="component" value="Unassembled WGS sequence"/>
</dbReference>
<comment type="caution">
    <text evidence="5">The sequence shown here is derived from an EMBL/GenBank/DDBJ whole genome shotgun (WGS) entry which is preliminary data.</text>
</comment>
<dbReference type="AlphaFoldDB" id="A0A463D469"/>
<evidence type="ECO:0000313" key="12">
    <source>
        <dbReference type="Proteomes" id="UP000841146"/>
    </source>
</evidence>
<dbReference type="NCBIfam" id="TIGR01554">
    <property type="entry name" value="major_cap_HK97"/>
    <property type="match status" value="1"/>
</dbReference>
<evidence type="ECO:0000313" key="10">
    <source>
        <dbReference type="Proteomes" id="UP000423131"/>
    </source>
</evidence>
<reference evidence="12 13" key="1">
    <citation type="journal article" date="2018" name="Genome Biol.">
        <title>SKESA: strategic k-mer extension for scrupulous assemblies.</title>
        <authorList>
            <person name="Souvorov A."/>
            <person name="Agarwala R."/>
            <person name="Lipman D.J."/>
        </authorList>
    </citation>
    <scope>NUCLEOTIDE SEQUENCE [LARGE SCALE GENOMIC DNA]</scope>
    <source>
        <strain evidence="6 13">CFIAFB20100120</strain>
        <strain evidence="8">CFIAFB20170037</strain>
        <strain evidence="7 12">CFIAFB20170045</strain>
    </source>
</reference>
<dbReference type="Pfam" id="PF05065">
    <property type="entry name" value="Phage_capsid"/>
    <property type="match status" value="1"/>
</dbReference>
<reference evidence="5 11" key="2">
    <citation type="submission" date="2019-11" db="EMBL/GenBank/DDBJ databases">
        <authorList>
            <consortium name="GenomeTrakr: Next Generation Sequencing Network for Food Pathogen Tracability"/>
        </authorList>
    </citation>
    <scope>NUCLEOTIDE SEQUENCE [LARGE SCALE GENOMIC DNA]</scope>
    <source>
        <strain evidence="4 10">FDA00014336</strain>
        <strain evidence="3 9">FSIS31901579</strain>
        <strain evidence="5 11">OSF101448</strain>
    </source>
</reference>
<proteinExistence type="predicted"/>
<evidence type="ECO:0000256" key="1">
    <source>
        <dbReference type="ARBA" id="ARBA00004328"/>
    </source>
</evidence>
<dbReference type="EMBL" id="AAANYN010000029">
    <property type="protein sequence ID" value="EAD5775405.1"/>
    <property type="molecule type" value="Genomic_DNA"/>
</dbReference>
<dbReference type="InterPro" id="IPR054612">
    <property type="entry name" value="Phage_capsid-like_C"/>
</dbReference>
<comment type="subcellular location">
    <subcellularLocation>
        <location evidence="1">Virion</location>
    </subcellularLocation>
</comment>
<dbReference type="InterPro" id="IPR024455">
    <property type="entry name" value="Phage_capsid"/>
</dbReference>
<dbReference type="EMBL" id="DAAJCS010000006">
    <property type="protein sequence ID" value="HAC0013293.1"/>
    <property type="molecule type" value="Genomic_DNA"/>
</dbReference>
<dbReference type="Proteomes" id="UP000467347">
    <property type="component" value="Unassembled WGS sequence"/>
</dbReference>
<dbReference type="RefSeq" id="WP_023550470.1">
    <property type="nucleotide sequence ID" value="NC_021824.1"/>
</dbReference>
<protein>
    <submittedName>
        <fullName evidence="5">Phage major capsid protein</fullName>
    </submittedName>
</protein>
<evidence type="ECO:0000313" key="3">
    <source>
        <dbReference type="EMBL" id="EAD5775405.1"/>
    </source>
</evidence>
<evidence type="ECO:0000259" key="2">
    <source>
        <dbReference type="Pfam" id="PF05065"/>
    </source>
</evidence>
<dbReference type="Proteomes" id="UP000841146">
    <property type="component" value="Unassembled WGS sequence"/>
</dbReference>
<dbReference type="SUPFAM" id="SSF56563">
    <property type="entry name" value="Major capsid protein gp5"/>
    <property type="match status" value="1"/>
</dbReference>
<reference evidence="6" key="3">
    <citation type="submission" date="2020-01" db="EMBL/GenBank/DDBJ databases">
        <authorList>
            <consortium name="NCBI Pathogen Detection Project"/>
        </authorList>
    </citation>
    <scope>NUCLEOTIDE SEQUENCE</scope>
    <source>
        <strain evidence="6">CFIAFB20100120</strain>
        <strain evidence="8">CFIAFB20170037</strain>
        <strain evidence="7">CFIAFB20170045</strain>
    </source>
</reference>
<dbReference type="Proteomes" id="UP000423131">
    <property type="component" value="Unassembled WGS sequence"/>
</dbReference>
<evidence type="ECO:0000313" key="13">
    <source>
        <dbReference type="Proteomes" id="UP000844415"/>
    </source>
</evidence>
<name>A0A463D469_LISMN</name>
<evidence type="ECO:0000313" key="6">
    <source>
        <dbReference type="EMBL" id="HAB8558629.1"/>
    </source>
</evidence>
<feature type="domain" description="Phage capsid-like C-terminal" evidence="2">
    <location>
        <begin position="94"/>
        <end position="288"/>
    </location>
</feature>
<dbReference type="EMBL" id="DAAIJL010000021">
    <property type="protein sequence ID" value="HAB8558629.1"/>
    <property type="molecule type" value="Genomic_DNA"/>
</dbReference>
<dbReference type="Proteomes" id="UP000842809">
    <property type="component" value="Unassembled WGS sequence"/>
</dbReference>
<organism evidence="5 11">
    <name type="scientific">Listeria monocytogenes</name>
    <dbReference type="NCBI Taxonomy" id="1639"/>
    <lineage>
        <taxon>Bacteria</taxon>
        <taxon>Bacillati</taxon>
        <taxon>Bacillota</taxon>
        <taxon>Bacilli</taxon>
        <taxon>Bacillales</taxon>
        <taxon>Listeriaceae</taxon>
        <taxon>Listeria</taxon>
    </lineage>
</organism>
<dbReference type="EMBL" id="DAAJFY010000017">
    <property type="protein sequence ID" value="HAC0276692.1"/>
    <property type="molecule type" value="Genomic_DNA"/>
</dbReference>
<evidence type="ECO:0000313" key="9">
    <source>
        <dbReference type="Proteomes" id="UP000376505"/>
    </source>
</evidence>
<gene>
    <name evidence="3" type="ORF">EXZ73_14070</name>
    <name evidence="4" type="ORF">FLR03_14795</name>
    <name evidence="5" type="ORF">GJW51_13905</name>
    <name evidence="6" type="ORF">GYS09_15200</name>
    <name evidence="7" type="ORF">GYX23_09805</name>
    <name evidence="8" type="ORF">GYY14_15100</name>
</gene>
<sequence>MTIKLKNNLVNYEEKRTAFVNAVKNEETQEIQNKAYVEMVDAMAADIMDQAKKEARQEADQYISASRTDKNITNEEIKFFNDINKEVGYKEETLLPQTVVDEIFEDLTTEHPFLASIGMRTTGLRTKFLKSETSGLAVWGKIFGEIKGQLDATFSEEESIQNKLTAFVVVPKDLENFGPVWVKRFVVTQIEEAFAVALESAFIIGDGKDKPVGLTRKVGKGTNVVDGVYPEKVASGTLTFASSKITVNELTDVYKYHSVKENGKPLNVAGEVTLLVNPTDAWDVKKQYTSLNANGVYVTALPYNLNIIESLFVPEKKAISYVAKRYDALIGGALNISTFDQTLAFEDLNLYAAKQFAYGKAKDEKAAAVWTLNIKPTDQTPEG</sequence>
<evidence type="ECO:0000313" key="4">
    <source>
        <dbReference type="EMBL" id="ECB9474939.1"/>
    </source>
</evidence>
<accession>A0A463D469</accession>
<dbReference type="EMBL" id="AANDSR010000012">
    <property type="protein sequence ID" value="EDN9837760.1"/>
    <property type="molecule type" value="Genomic_DNA"/>
</dbReference>
<evidence type="ECO:0000313" key="5">
    <source>
        <dbReference type="EMBL" id="EDN9837760.1"/>
    </source>
</evidence>
<evidence type="ECO:0000313" key="11">
    <source>
        <dbReference type="Proteomes" id="UP000467347"/>
    </source>
</evidence>
<evidence type="ECO:0000313" key="8">
    <source>
        <dbReference type="EMBL" id="HAC0276692.1"/>
    </source>
</evidence>